<organism evidence="6 7">
    <name type="scientific">Ensete ventricosum</name>
    <name type="common">Abyssinian banana</name>
    <name type="synonym">Musa ensete</name>
    <dbReference type="NCBI Taxonomy" id="4639"/>
    <lineage>
        <taxon>Eukaryota</taxon>
        <taxon>Viridiplantae</taxon>
        <taxon>Streptophyta</taxon>
        <taxon>Embryophyta</taxon>
        <taxon>Tracheophyta</taxon>
        <taxon>Spermatophyta</taxon>
        <taxon>Magnoliopsida</taxon>
        <taxon>Liliopsida</taxon>
        <taxon>Zingiberales</taxon>
        <taxon>Musaceae</taxon>
        <taxon>Ensete</taxon>
    </lineage>
</organism>
<gene>
    <name evidence="6" type="ORF">OPV22_010922</name>
</gene>
<keyword evidence="7" id="KW-1185">Reference proteome</keyword>
<sequence>MGIDRKDVRIVCHFNVPKSIEAFYQESGRAGRDQSSSRSILYYGLGDRKRMEFILRNATRKKKESSSSSNDLSEKFLAAFNQMVEYCEGSGCRRKKILESFGEQISTSFCQKSCDSCKHPYRVVQNLEELQRLTSRLFPIFIRSTTYGTSEGQSTEFWNQENEDSYMGEEISNSEDDASNMTRSKMPIDAALDEKFKMLQHAEEDYFQSKGPSKQGGSNKRTITETLINESKKRFLNVLKQTKEWLRKLLLDSEASAAFLDMECFKNYKKVGKTFYISQVAATVRWLSNSSFEQIYDRLSDKSTQNSSSYGQDDLPTRTDSAMLQDGITTEAMHKENQLNSNALEENFSCSLEMKNPSEKIDLPAIPSFSDFVSRNEKVHSSGSSNITTSESRKHTGKNPAKRK</sequence>
<evidence type="ECO:0000313" key="6">
    <source>
        <dbReference type="EMBL" id="KAJ8500370.1"/>
    </source>
</evidence>
<evidence type="ECO:0000256" key="4">
    <source>
        <dbReference type="SAM" id="MobiDB-lite"/>
    </source>
</evidence>
<evidence type="ECO:0000256" key="1">
    <source>
        <dbReference type="ARBA" id="ARBA00005446"/>
    </source>
</evidence>
<dbReference type="InterPro" id="IPR032284">
    <property type="entry name" value="RecQ_Zn-bd"/>
</dbReference>
<feature type="domain" description="Helicase C-terminal" evidence="5">
    <location>
        <begin position="1"/>
        <end position="73"/>
    </location>
</feature>
<feature type="compositionally biased region" description="Low complexity" evidence="4">
    <location>
        <begin position="381"/>
        <end position="390"/>
    </location>
</feature>
<feature type="compositionally biased region" description="Basic residues" evidence="4">
    <location>
        <begin position="395"/>
        <end position="404"/>
    </location>
</feature>
<dbReference type="SUPFAM" id="SSF52540">
    <property type="entry name" value="P-loop containing nucleoside triphosphate hydrolases"/>
    <property type="match status" value="1"/>
</dbReference>
<reference evidence="6 7" key="1">
    <citation type="submission" date="2022-12" db="EMBL/GenBank/DDBJ databases">
        <title>Chromosome-scale assembly of the Ensete ventricosum genome.</title>
        <authorList>
            <person name="Dussert Y."/>
            <person name="Stocks J."/>
            <person name="Wendawek A."/>
            <person name="Woldeyes F."/>
            <person name="Nichols R.A."/>
            <person name="Borrell J.S."/>
        </authorList>
    </citation>
    <scope>NUCLEOTIDE SEQUENCE [LARGE SCALE GENOMIC DNA]</scope>
    <source>
        <strain evidence="7">cv. Maze</strain>
        <tissue evidence="6">Seeds</tissue>
    </source>
</reference>
<dbReference type="EC" id="5.6.2.4" evidence="3"/>
<dbReference type="Gene3D" id="3.40.50.300">
    <property type="entry name" value="P-loop containing nucleotide triphosphate hydrolases"/>
    <property type="match status" value="1"/>
</dbReference>
<dbReference type="PROSITE" id="PS51194">
    <property type="entry name" value="HELICASE_CTER"/>
    <property type="match status" value="1"/>
</dbReference>
<dbReference type="EMBL" id="JAQQAF010000003">
    <property type="protein sequence ID" value="KAJ8500370.1"/>
    <property type="molecule type" value="Genomic_DNA"/>
</dbReference>
<dbReference type="AlphaFoldDB" id="A0AAV8REI0"/>
<evidence type="ECO:0000256" key="3">
    <source>
        <dbReference type="ARBA" id="ARBA00034808"/>
    </source>
</evidence>
<comment type="catalytic activity">
    <reaction evidence="2">
        <text>Couples ATP hydrolysis with the unwinding of duplex DNA by translocating in the 3'-5' direction.</text>
        <dbReference type="EC" id="5.6.2.4"/>
    </reaction>
</comment>
<evidence type="ECO:0000259" key="5">
    <source>
        <dbReference type="PROSITE" id="PS51194"/>
    </source>
</evidence>
<evidence type="ECO:0000256" key="2">
    <source>
        <dbReference type="ARBA" id="ARBA00034617"/>
    </source>
</evidence>
<name>A0AAV8REI0_ENSVE</name>
<dbReference type="PANTHER" id="PTHR13710">
    <property type="entry name" value="DNA HELICASE RECQ FAMILY MEMBER"/>
    <property type="match status" value="1"/>
</dbReference>
<dbReference type="PANTHER" id="PTHR13710:SF155">
    <property type="entry name" value="ATP-DEPENDENT DNA HELICASE Q-LIKE 3"/>
    <property type="match status" value="1"/>
</dbReference>
<dbReference type="Proteomes" id="UP001222027">
    <property type="component" value="Unassembled WGS sequence"/>
</dbReference>
<dbReference type="InterPro" id="IPR001650">
    <property type="entry name" value="Helicase_C-like"/>
</dbReference>
<accession>A0AAV8REI0</accession>
<evidence type="ECO:0000313" key="7">
    <source>
        <dbReference type="Proteomes" id="UP001222027"/>
    </source>
</evidence>
<dbReference type="GO" id="GO:0000724">
    <property type="term" value="P:double-strand break repair via homologous recombination"/>
    <property type="evidence" value="ECO:0007669"/>
    <property type="project" value="TreeGrafter"/>
</dbReference>
<protein>
    <recommendedName>
        <fullName evidence="3">DNA 3'-5' helicase</fullName>
        <ecNumber evidence="3">5.6.2.4</ecNumber>
    </recommendedName>
</protein>
<comment type="similarity">
    <text evidence="1">Belongs to the helicase family. RecQ subfamily.</text>
</comment>
<dbReference type="Pfam" id="PF16124">
    <property type="entry name" value="RecQ_Zn_bind"/>
    <property type="match status" value="1"/>
</dbReference>
<dbReference type="GO" id="GO:0043138">
    <property type="term" value="F:3'-5' DNA helicase activity"/>
    <property type="evidence" value="ECO:0007669"/>
    <property type="project" value="UniProtKB-EC"/>
</dbReference>
<comment type="caution">
    <text evidence="6">The sequence shown here is derived from an EMBL/GenBank/DDBJ whole genome shotgun (WGS) entry which is preliminary data.</text>
</comment>
<proteinExistence type="inferred from homology"/>
<dbReference type="GO" id="GO:0009378">
    <property type="term" value="F:four-way junction helicase activity"/>
    <property type="evidence" value="ECO:0007669"/>
    <property type="project" value="TreeGrafter"/>
</dbReference>
<dbReference type="GO" id="GO:0005737">
    <property type="term" value="C:cytoplasm"/>
    <property type="evidence" value="ECO:0007669"/>
    <property type="project" value="TreeGrafter"/>
</dbReference>
<dbReference type="GO" id="GO:0005694">
    <property type="term" value="C:chromosome"/>
    <property type="evidence" value="ECO:0007669"/>
    <property type="project" value="TreeGrafter"/>
</dbReference>
<dbReference type="InterPro" id="IPR027417">
    <property type="entry name" value="P-loop_NTPase"/>
</dbReference>
<feature type="region of interest" description="Disordered" evidence="4">
    <location>
        <begin position="376"/>
        <end position="404"/>
    </location>
</feature>